<dbReference type="InterPro" id="IPR029069">
    <property type="entry name" value="HotDog_dom_sf"/>
</dbReference>
<dbReference type="EMBL" id="WTXG01000014">
    <property type="protein sequence ID" value="KAI0301515.1"/>
    <property type="molecule type" value="Genomic_DNA"/>
</dbReference>
<evidence type="ECO:0000256" key="2">
    <source>
        <dbReference type="SAM" id="MobiDB-lite"/>
    </source>
</evidence>
<feature type="region of interest" description="Disordered" evidence="2">
    <location>
        <begin position="206"/>
        <end position="287"/>
    </location>
</feature>
<dbReference type="AlphaFoldDB" id="A0AAD4M4B6"/>
<sequence>MFAFDLFQKLSPFILGQSAQNALLRSIAYVSPVLRLLPPLAKFTGFLLVILNVGSLPFAWHVKVFWPVIKLRWLAWCARVRTLSLSSSKREAVARKFLDDLSPTGQNPLDKTIVTKAWASIDDCDYNWHLSNSSYPKILDSARMNSALSYFLYFARSGGWIGLAATHFHFLREIPMFARYEVRSQIVGWDRKWLYVVHRFVTHRKPSSRASRSKNKNEASAASGTTSKGNNDNSDSDSSGAITSASVAPMPAIHTPSTPLIGLTPSPSSTNLPSAFSNSSSNTGTEGEEAAAAAVAPAVVASALAATPEPDGATLHCVSVNVMVCKHGRITVPPALVLAAEGLGATPEQGNAARARALELGLRGTRKLYLGAWRDVPEGERWWDEAMKGLEGRIERRVRRLWVSGRGWRVPLR</sequence>
<comment type="similarity">
    <text evidence="1">Belongs to the lcsJ thioesterase family.</text>
</comment>
<reference evidence="3" key="1">
    <citation type="journal article" date="2022" name="New Phytol.">
        <title>Evolutionary transition to the ectomycorrhizal habit in the genomes of a hyperdiverse lineage of mushroom-forming fungi.</title>
        <authorList>
            <person name="Looney B."/>
            <person name="Miyauchi S."/>
            <person name="Morin E."/>
            <person name="Drula E."/>
            <person name="Courty P.E."/>
            <person name="Kohler A."/>
            <person name="Kuo A."/>
            <person name="LaButti K."/>
            <person name="Pangilinan J."/>
            <person name="Lipzen A."/>
            <person name="Riley R."/>
            <person name="Andreopoulos W."/>
            <person name="He G."/>
            <person name="Johnson J."/>
            <person name="Nolan M."/>
            <person name="Tritt A."/>
            <person name="Barry K.W."/>
            <person name="Grigoriev I.V."/>
            <person name="Nagy L.G."/>
            <person name="Hibbett D."/>
            <person name="Henrissat B."/>
            <person name="Matheny P.B."/>
            <person name="Labbe J."/>
            <person name="Martin F.M."/>
        </authorList>
    </citation>
    <scope>NUCLEOTIDE SEQUENCE</scope>
    <source>
        <strain evidence="3">BPL690</strain>
    </source>
</reference>
<feature type="compositionally biased region" description="Polar residues" evidence="2">
    <location>
        <begin position="218"/>
        <end position="229"/>
    </location>
</feature>
<dbReference type="InterPro" id="IPR051490">
    <property type="entry name" value="THEM6_lcsJ_thioesterase"/>
</dbReference>
<dbReference type="CDD" id="cd00586">
    <property type="entry name" value="4HBT"/>
    <property type="match status" value="1"/>
</dbReference>
<dbReference type="Gene3D" id="3.10.129.10">
    <property type="entry name" value="Hotdog Thioesterase"/>
    <property type="match status" value="1"/>
</dbReference>
<accession>A0AAD4M4B6</accession>
<dbReference type="SUPFAM" id="SSF54637">
    <property type="entry name" value="Thioesterase/thiol ester dehydrase-isomerase"/>
    <property type="match status" value="1"/>
</dbReference>
<proteinExistence type="inferred from homology"/>
<dbReference type="Proteomes" id="UP001203297">
    <property type="component" value="Unassembled WGS sequence"/>
</dbReference>
<dbReference type="Pfam" id="PF13279">
    <property type="entry name" value="4HBT_2"/>
    <property type="match status" value="1"/>
</dbReference>
<feature type="compositionally biased region" description="Polar residues" evidence="2">
    <location>
        <begin position="275"/>
        <end position="285"/>
    </location>
</feature>
<dbReference type="PANTHER" id="PTHR12475">
    <property type="match status" value="1"/>
</dbReference>
<evidence type="ECO:0000313" key="4">
    <source>
        <dbReference type="Proteomes" id="UP001203297"/>
    </source>
</evidence>
<organism evidence="3 4">
    <name type="scientific">Multifurca ochricompacta</name>
    <dbReference type="NCBI Taxonomy" id="376703"/>
    <lineage>
        <taxon>Eukaryota</taxon>
        <taxon>Fungi</taxon>
        <taxon>Dikarya</taxon>
        <taxon>Basidiomycota</taxon>
        <taxon>Agaricomycotina</taxon>
        <taxon>Agaricomycetes</taxon>
        <taxon>Russulales</taxon>
        <taxon>Russulaceae</taxon>
        <taxon>Multifurca</taxon>
    </lineage>
</organism>
<evidence type="ECO:0000256" key="1">
    <source>
        <dbReference type="ARBA" id="ARBA00038476"/>
    </source>
</evidence>
<dbReference type="PANTHER" id="PTHR12475:SF4">
    <property type="entry name" value="PROTEIN THEM6"/>
    <property type="match status" value="1"/>
</dbReference>
<protein>
    <submittedName>
        <fullName evidence="3">Uncharacterized protein</fullName>
    </submittedName>
</protein>
<name>A0AAD4M4B6_9AGAM</name>
<feature type="compositionally biased region" description="Low complexity" evidence="2">
    <location>
        <begin position="230"/>
        <end position="239"/>
    </location>
</feature>
<evidence type="ECO:0000313" key="3">
    <source>
        <dbReference type="EMBL" id="KAI0301515.1"/>
    </source>
</evidence>
<gene>
    <name evidence="3" type="ORF">B0F90DRAFT_1628508</name>
</gene>
<keyword evidence="4" id="KW-1185">Reference proteome</keyword>
<comment type="caution">
    <text evidence="3">The sequence shown here is derived from an EMBL/GenBank/DDBJ whole genome shotgun (WGS) entry which is preliminary data.</text>
</comment>
<feature type="compositionally biased region" description="Low complexity" evidence="2">
    <location>
        <begin position="263"/>
        <end position="274"/>
    </location>
</feature>